<name>A0A7N0UVE8_KALFE</name>
<dbReference type="Proteomes" id="UP000594263">
    <property type="component" value="Unplaced"/>
</dbReference>
<dbReference type="EnsemblPlants" id="Kaladp0088s0042.1.v1.1">
    <property type="protein sequence ID" value="Kaladp0088s0042.1.v1.1"/>
    <property type="gene ID" value="Kaladp0088s0042.v1.1"/>
</dbReference>
<keyword evidence="2" id="KW-1185">Reference proteome</keyword>
<dbReference type="Gene3D" id="1.10.20.10">
    <property type="entry name" value="Histone, subunit A"/>
    <property type="match status" value="1"/>
</dbReference>
<evidence type="ECO:0000313" key="1">
    <source>
        <dbReference type="EnsemblPlants" id="Kaladp0088s0042.1.v1.1"/>
    </source>
</evidence>
<protein>
    <recommendedName>
        <fullName evidence="3">Histone H2A</fullName>
    </recommendedName>
</protein>
<dbReference type="AlphaFoldDB" id="A0A7N0UVE8"/>
<dbReference type="SUPFAM" id="SSF47113">
    <property type="entry name" value="Histone-fold"/>
    <property type="match status" value="1"/>
</dbReference>
<dbReference type="Gramene" id="Kaladp0088s0042.1.v1.1">
    <property type="protein sequence ID" value="Kaladp0088s0042.1.v1.1"/>
    <property type="gene ID" value="Kaladp0088s0042.v1.1"/>
</dbReference>
<dbReference type="InterPro" id="IPR009072">
    <property type="entry name" value="Histone-fold"/>
</dbReference>
<reference evidence="1" key="1">
    <citation type="submission" date="2021-01" db="UniProtKB">
        <authorList>
            <consortium name="EnsemblPlants"/>
        </authorList>
    </citation>
    <scope>IDENTIFICATION</scope>
</reference>
<evidence type="ECO:0008006" key="3">
    <source>
        <dbReference type="Google" id="ProtNLM"/>
    </source>
</evidence>
<proteinExistence type="predicted"/>
<accession>A0A7N0UVE8</accession>
<sequence>MEGQVHHRVSLLIQKGVGVDRKYVSDNIKTRIIPRHLLLAIRNDEELVKLLAGLNFQHQRLK</sequence>
<dbReference type="GO" id="GO:0046982">
    <property type="term" value="F:protein heterodimerization activity"/>
    <property type="evidence" value="ECO:0007669"/>
    <property type="project" value="InterPro"/>
</dbReference>
<evidence type="ECO:0000313" key="2">
    <source>
        <dbReference type="Proteomes" id="UP000594263"/>
    </source>
</evidence>
<organism evidence="1 2">
    <name type="scientific">Kalanchoe fedtschenkoi</name>
    <name type="common">Lavender scallops</name>
    <name type="synonym">South American air plant</name>
    <dbReference type="NCBI Taxonomy" id="63787"/>
    <lineage>
        <taxon>Eukaryota</taxon>
        <taxon>Viridiplantae</taxon>
        <taxon>Streptophyta</taxon>
        <taxon>Embryophyta</taxon>
        <taxon>Tracheophyta</taxon>
        <taxon>Spermatophyta</taxon>
        <taxon>Magnoliopsida</taxon>
        <taxon>eudicotyledons</taxon>
        <taxon>Gunneridae</taxon>
        <taxon>Pentapetalae</taxon>
        <taxon>Saxifragales</taxon>
        <taxon>Crassulaceae</taxon>
        <taxon>Kalanchoe</taxon>
    </lineage>
</organism>